<dbReference type="AlphaFoldDB" id="A0AAU7JGC5"/>
<dbReference type="PROSITE" id="PS51278">
    <property type="entry name" value="GATASE_TYPE_2"/>
    <property type="match status" value="1"/>
</dbReference>
<dbReference type="PIRSF" id="PIRSF001589">
    <property type="entry name" value="Asn_synthetase_glu-h"/>
    <property type="match status" value="1"/>
</dbReference>
<keyword evidence="12" id="KW-0436">Ligase</keyword>
<dbReference type="InterPro" id="IPR001962">
    <property type="entry name" value="Asn_synthase"/>
</dbReference>
<evidence type="ECO:0000259" key="11">
    <source>
        <dbReference type="PROSITE" id="PS51278"/>
    </source>
</evidence>
<dbReference type="InterPro" id="IPR033738">
    <property type="entry name" value="AsnB_N"/>
</dbReference>
<feature type="domain" description="Glutamine amidotransferase type-2" evidence="11">
    <location>
        <begin position="2"/>
        <end position="205"/>
    </location>
</feature>
<proteinExistence type="inferred from homology"/>
<feature type="site" description="Important for beta-aspartyl-AMP intermediate formation" evidence="10">
    <location>
        <position position="357"/>
    </location>
</feature>
<dbReference type="Gene3D" id="3.40.50.620">
    <property type="entry name" value="HUPs"/>
    <property type="match status" value="1"/>
</dbReference>
<evidence type="ECO:0000313" key="12">
    <source>
        <dbReference type="EMBL" id="XBO39472.1"/>
    </source>
</evidence>
<name>A0AAU7JGC5_9HYPH</name>
<evidence type="ECO:0000256" key="9">
    <source>
        <dbReference type="PIRSR" id="PIRSR001589-2"/>
    </source>
</evidence>
<dbReference type="NCBIfam" id="TIGR01536">
    <property type="entry name" value="asn_synth_AEB"/>
    <property type="match status" value="1"/>
</dbReference>
<evidence type="ECO:0000256" key="4">
    <source>
        <dbReference type="ARBA" id="ARBA00022741"/>
    </source>
</evidence>
<keyword evidence="8" id="KW-0061">Asparagine biosynthesis</keyword>
<evidence type="ECO:0000256" key="10">
    <source>
        <dbReference type="PIRSR" id="PIRSR001589-3"/>
    </source>
</evidence>
<dbReference type="InterPro" id="IPR006426">
    <property type="entry name" value="Asn_synth_AEB"/>
</dbReference>
<dbReference type="InterPro" id="IPR029055">
    <property type="entry name" value="Ntn_hydrolases_N"/>
</dbReference>
<dbReference type="InterPro" id="IPR051786">
    <property type="entry name" value="ASN_synthetase/amidase"/>
</dbReference>
<dbReference type="CDD" id="cd01991">
    <property type="entry name" value="Asn_synthase_B_C"/>
    <property type="match status" value="1"/>
</dbReference>
<dbReference type="GO" id="GO:0004066">
    <property type="term" value="F:asparagine synthase (glutamine-hydrolyzing) activity"/>
    <property type="evidence" value="ECO:0007669"/>
    <property type="project" value="UniProtKB-EC"/>
</dbReference>
<feature type="active site" description="For GATase activity" evidence="8">
    <location>
        <position position="2"/>
    </location>
</feature>
<dbReference type="PANTHER" id="PTHR43284:SF1">
    <property type="entry name" value="ASPARAGINE SYNTHETASE"/>
    <property type="match status" value="1"/>
</dbReference>
<comment type="pathway">
    <text evidence="1">Amino-acid biosynthesis; L-asparagine biosynthesis; L-asparagine from L-aspartate (L-Gln route): step 1/1.</text>
</comment>
<sequence length="595" mass="66583">MCGFAGLVQRDPSWSVSERFAALALKSLGRRGPDDARALSVGPVDFVHTRLSIIDHEGGVQPMQDDAGVIAYNGEIYNFEELRQPNLPYATRSDTEVLLKGLNTQGTSFLNGADGMFGFAYLNKAQQKLYVARDRYGVKPAYVLHTPEVFAFGSTMQALMPFSAKRIDRKAYVEYYTSRAAHAPRTLFEDVREVPPGWMAIFDLRSFTMEMRRWADARPTLVTRRPEGELLDELDGVLHASVRAHLIADTPVASLLSGGIDSGLVTAIAARYVPDLACFSAGFQDRRFDESPYAQAVARRYGLRHYVKFMSEETVFGLLDSWPAVMDDANAEPASVLKYVVAQFARDSGFKVVLAGEGADEFFGGYNQYWRFRLARRLSALGAHAPGLAEFAARAVGPRTRVAHFLRQASGRQGYPGTSMPFEPHLVREMFTGAEPEDFGVASLKGALFLDQSRRLPDDMLTAADRATMHASIEARVPFVTRSVADFAASLEDDMLLRGRQQKYLLRQLARRYLPAECVDRPKVGFDLPLGRWFRGRLRDVVYDTLANTWQREFLRPGAMERIVDLHMSGRADFADKIWAFVVLDRNVRAMRAIA</sequence>
<keyword evidence="6 8" id="KW-0315">Glutamine amidotransferase</keyword>
<comment type="similarity">
    <text evidence="2">Belongs to the asparagine synthetase family.</text>
</comment>
<gene>
    <name evidence="12" type="primary">asnB</name>
    <name evidence="12" type="ORF">ABEG18_01400</name>
</gene>
<reference evidence="12" key="1">
    <citation type="submission" date="2024-05" db="EMBL/GenBank/DDBJ databases">
        <authorList>
            <person name="Kim S."/>
            <person name="Heo J."/>
            <person name="Choi H."/>
            <person name="Choi Y."/>
            <person name="Kwon S.-W."/>
            <person name="Kim Y."/>
        </authorList>
    </citation>
    <scope>NUCLEOTIDE SEQUENCE</scope>
    <source>
        <strain evidence="12">KACC 23698</strain>
    </source>
</reference>
<evidence type="ECO:0000256" key="5">
    <source>
        <dbReference type="ARBA" id="ARBA00022840"/>
    </source>
</evidence>
<evidence type="ECO:0000256" key="6">
    <source>
        <dbReference type="ARBA" id="ARBA00022962"/>
    </source>
</evidence>
<dbReference type="GO" id="GO:0005524">
    <property type="term" value="F:ATP binding"/>
    <property type="evidence" value="ECO:0007669"/>
    <property type="project" value="UniProtKB-KW"/>
</dbReference>
<dbReference type="PANTHER" id="PTHR43284">
    <property type="entry name" value="ASPARAGINE SYNTHETASE (GLUTAMINE-HYDROLYZING)"/>
    <property type="match status" value="1"/>
</dbReference>
<dbReference type="InterPro" id="IPR014729">
    <property type="entry name" value="Rossmann-like_a/b/a_fold"/>
</dbReference>
<keyword evidence="4 9" id="KW-0547">Nucleotide-binding</keyword>
<dbReference type="SUPFAM" id="SSF52402">
    <property type="entry name" value="Adenine nucleotide alpha hydrolases-like"/>
    <property type="match status" value="1"/>
</dbReference>
<dbReference type="GO" id="GO:0005829">
    <property type="term" value="C:cytosol"/>
    <property type="evidence" value="ECO:0007669"/>
    <property type="project" value="TreeGrafter"/>
</dbReference>
<feature type="binding site" evidence="9">
    <location>
        <position position="94"/>
    </location>
    <ligand>
        <name>L-glutamine</name>
        <dbReference type="ChEBI" id="CHEBI:58359"/>
    </ligand>
</feature>
<dbReference type="Gene3D" id="3.60.20.10">
    <property type="entry name" value="Glutamine Phosphoribosylpyrophosphate, subunit 1, domain 1"/>
    <property type="match status" value="1"/>
</dbReference>
<dbReference type="InterPro" id="IPR017932">
    <property type="entry name" value="GATase_2_dom"/>
</dbReference>
<evidence type="ECO:0000256" key="1">
    <source>
        <dbReference type="ARBA" id="ARBA00005187"/>
    </source>
</evidence>
<dbReference type="CDD" id="cd00712">
    <property type="entry name" value="AsnB"/>
    <property type="match status" value="1"/>
</dbReference>
<dbReference type="RefSeq" id="WP_406856316.1">
    <property type="nucleotide sequence ID" value="NZ_CP157484.1"/>
</dbReference>
<dbReference type="EMBL" id="CP157484">
    <property type="protein sequence ID" value="XBO39472.1"/>
    <property type="molecule type" value="Genomic_DNA"/>
</dbReference>
<dbReference type="SUPFAM" id="SSF56235">
    <property type="entry name" value="N-terminal nucleophile aminohydrolases (Ntn hydrolases)"/>
    <property type="match status" value="1"/>
</dbReference>
<keyword evidence="5 9" id="KW-0067">ATP-binding</keyword>
<evidence type="ECO:0000256" key="3">
    <source>
        <dbReference type="ARBA" id="ARBA00012737"/>
    </source>
</evidence>
<evidence type="ECO:0000256" key="7">
    <source>
        <dbReference type="ARBA" id="ARBA00048741"/>
    </source>
</evidence>
<protein>
    <recommendedName>
        <fullName evidence="3">asparagine synthase (glutamine-hydrolyzing)</fullName>
        <ecNumber evidence="3">6.3.5.4</ecNumber>
    </recommendedName>
</protein>
<dbReference type="GO" id="GO:0006529">
    <property type="term" value="P:asparagine biosynthetic process"/>
    <property type="evidence" value="ECO:0007669"/>
    <property type="project" value="UniProtKB-KW"/>
</dbReference>
<feature type="binding site" evidence="9">
    <location>
        <position position="255"/>
    </location>
    <ligand>
        <name>ATP</name>
        <dbReference type="ChEBI" id="CHEBI:30616"/>
    </ligand>
</feature>
<accession>A0AAU7JGC5</accession>
<dbReference type="Pfam" id="PF13537">
    <property type="entry name" value="GATase_7"/>
    <property type="match status" value="1"/>
</dbReference>
<comment type="catalytic activity">
    <reaction evidence="7">
        <text>L-aspartate + L-glutamine + ATP + H2O = L-asparagine + L-glutamate + AMP + diphosphate + H(+)</text>
        <dbReference type="Rhea" id="RHEA:12228"/>
        <dbReference type="ChEBI" id="CHEBI:15377"/>
        <dbReference type="ChEBI" id="CHEBI:15378"/>
        <dbReference type="ChEBI" id="CHEBI:29985"/>
        <dbReference type="ChEBI" id="CHEBI:29991"/>
        <dbReference type="ChEBI" id="CHEBI:30616"/>
        <dbReference type="ChEBI" id="CHEBI:33019"/>
        <dbReference type="ChEBI" id="CHEBI:58048"/>
        <dbReference type="ChEBI" id="CHEBI:58359"/>
        <dbReference type="ChEBI" id="CHEBI:456215"/>
        <dbReference type="EC" id="6.3.5.4"/>
    </reaction>
</comment>
<organism evidence="12">
    <name type="scientific">Alsobacter sp. KACC 23698</name>
    <dbReference type="NCBI Taxonomy" id="3149229"/>
    <lineage>
        <taxon>Bacteria</taxon>
        <taxon>Pseudomonadati</taxon>
        <taxon>Pseudomonadota</taxon>
        <taxon>Alphaproteobacteria</taxon>
        <taxon>Hyphomicrobiales</taxon>
        <taxon>Alsobacteraceae</taxon>
        <taxon>Alsobacter</taxon>
    </lineage>
</organism>
<evidence type="ECO:0000256" key="2">
    <source>
        <dbReference type="ARBA" id="ARBA00005752"/>
    </source>
</evidence>
<evidence type="ECO:0000256" key="8">
    <source>
        <dbReference type="PIRSR" id="PIRSR001589-1"/>
    </source>
</evidence>
<dbReference type="Pfam" id="PF00733">
    <property type="entry name" value="Asn_synthase"/>
    <property type="match status" value="1"/>
</dbReference>
<dbReference type="EC" id="6.3.5.4" evidence="3"/>
<keyword evidence="8" id="KW-0028">Amino-acid biosynthesis</keyword>